<feature type="domain" description="Saposin B-type" evidence="3">
    <location>
        <begin position="44"/>
        <end position="108"/>
    </location>
</feature>
<keyword evidence="1" id="KW-1015">Disulfide bond</keyword>
<feature type="chain" id="PRO_5003032576" description="Saposin B-type domain-containing protein" evidence="2">
    <location>
        <begin position="21"/>
        <end position="135"/>
    </location>
</feature>
<feature type="signal peptide" evidence="2">
    <location>
        <begin position="1"/>
        <end position="20"/>
    </location>
</feature>
<dbReference type="InterPro" id="IPR011001">
    <property type="entry name" value="Saposin-like"/>
</dbReference>
<dbReference type="Gene3D" id="1.10.225.10">
    <property type="entry name" value="Saposin-like"/>
    <property type="match status" value="1"/>
</dbReference>
<dbReference type="InterPro" id="IPR008139">
    <property type="entry name" value="SaposinB_dom"/>
</dbReference>
<dbReference type="EMBL" id="GL195699">
    <property type="protein sequence ID" value="EFB23673.1"/>
    <property type="molecule type" value="Genomic_DNA"/>
</dbReference>
<dbReference type="GO" id="GO:0042742">
    <property type="term" value="P:defense response to bacterium"/>
    <property type="evidence" value="ECO:0007669"/>
    <property type="project" value="InterPro"/>
</dbReference>
<evidence type="ECO:0000256" key="2">
    <source>
        <dbReference type="SAM" id="SignalP"/>
    </source>
</evidence>
<dbReference type="InterPro" id="IPR008138">
    <property type="entry name" value="SapB_2"/>
</dbReference>
<evidence type="ECO:0000313" key="4">
    <source>
        <dbReference type="EMBL" id="EFB23673.1"/>
    </source>
</evidence>
<keyword evidence="2" id="KW-0732">Signal</keyword>
<dbReference type="GO" id="GO:0061844">
    <property type="term" value="P:antimicrobial humoral immune response mediated by antimicrobial peptide"/>
    <property type="evidence" value="ECO:0007669"/>
    <property type="project" value="TreeGrafter"/>
</dbReference>
<dbReference type="PROSITE" id="PS50015">
    <property type="entry name" value="SAP_B"/>
    <property type="match status" value="1"/>
</dbReference>
<dbReference type="AlphaFoldDB" id="D2I7Y8"/>
<dbReference type="Pfam" id="PF03489">
    <property type="entry name" value="SapB_2"/>
    <property type="match status" value="1"/>
</dbReference>
<organism evidence="4">
    <name type="scientific">Ailuropoda melanoleuca</name>
    <name type="common">Giant panda</name>
    <dbReference type="NCBI Taxonomy" id="9646"/>
    <lineage>
        <taxon>Eukaryota</taxon>
        <taxon>Metazoa</taxon>
        <taxon>Chordata</taxon>
        <taxon>Craniata</taxon>
        <taxon>Vertebrata</taxon>
        <taxon>Euteleostomi</taxon>
        <taxon>Mammalia</taxon>
        <taxon>Eutheria</taxon>
        <taxon>Laurasiatheria</taxon>
        <taxon>Carnivora</taxon>
        <taxon>Caniformia</taxon>
        <taxon>Ursidae</taxon>
        <taxon>Ailuropoda</taxon>
    </lineage>
</organism>
<dbReference type="GO" id="GO:0044194">
    <property type="term" value="C:cytolytic granule"/>
    <property type="evidence" value="ECO:0007669"/>
    <property type="project" value="TreeGrafter"/>
</dbReference>
<accession>D2I7Y8</accession>
<dbReference type="GO" id="GO:0031640">
    <property type="term" value="P:killing of cells of another organism"/>
    <property type="evidence" value="ECO:0007669"/>
    <property type="project" value="TreeGrafter"/>
</dbReference>
<name>D2I7Y8_AILME</name>
<gene>
    <name evidence="4" type="ORF">PANDA_022128</name>
</gene>
<sequence length="135" mass="14901">MTSWALLLLASVLMATPGLTFSGQSPEDHDLSMADMTEEEQFFEILAREALKEAIKQGASMLCRKTFMPKMLCDDIISRYLSAVTQGILNDKSPQEICVKIRMCRGKIGLGASGALADPGEKHRIFSDHRQLLPS</sequence>
<dbReference type="InterPro" id="IPR038847">
    <property type="entry name" value="Granulysin-like"/>
</dbReference>
<dbReference type="InParanoid" id="D2I7Y8"/>
<dbReference type="PANTHER" id="PTHR15541:SF2">
    <property type="entry name" value="GRANULYSIN"/>
    <property type="match status" value="1"/>
</dbReference>
<proteinExistence type="predicted"/>
<dbReference type="PANTHER" id="PTHR15541">
    <property type="entry name" value="GRANULYSIN RELATED"/>
    <property type="match status" value="1"/>
</dbReference>
<evidence type="ECO:0000259" key="3">
    <source>
        <dbReference type="PROSITE" id="PS50015"/>
    </source>
</evidence>
<dbReference type="SUPFAM" id="SSF47862">
    <property type="entry name" value="Saposin"/>
    <property type="match status" value="1"/>
</dbReference>
<reference evidence="4" key="1">
    <citation type="journal article" date="2010" name="Nature">
        <title>The sequence and de novo assembly of the giant panda genome.</title>
        <authorList>
            <person name="Li R."/>
            <person name="Fan W."/>
            <person name="Tian G."/>
            <person name="Zhu H."/>
            <person name="He L."/>
            <person name="Cai J."/>
            <person name="Huang Q."/>
            <person name="Cai Q."/>
            <person name="Li B."/>
            <person name="Bai Y."/>
            <person name="Zhang Z."/>
            <person name="Zhang Y."/>
            <person name="Wang W."/>
            <person name="Li J."/>
            <person name="Wei F."/>
            <person name="Li H."/>
            <person name="Jian M."/>
            <person name="Li J."/>
            <person name="Zhang Z."/>
            <person name="Nielsen R."/>
            <person name="Li D."/>
            <person name="Gu W."/>
            <person name="Yang Z."/>
            <person name="Xuan Z."/>
            <person name="Ryder O.A."/>
            <person name="Leung F.C."/>
            <person name="Zhou Y."/>
            <person name="Cao J."/>
            <person name="Sun X."/>
            <person name="Fu Y."/>
            <person name="Fang X."/>
            <person name="Guo X."/>
            <person name="Wang B."/>
            <person name="Hou R."/>
            <person name="Shen F."/>
            <person name="Mu B."/>
            <person name="Ni P."/>
            <person name="Lin R."/>
            <person name="Qian W."/>
            <person name="Wang G."/>
            <person name="Yu C."/>
            <person name="Nie W."/>
            <person name="Wang J."/>
            <person name="Wu Z."/>
            <person name="Liang H."/>
            <person name="Min J."/>
            <person name="Wu Q."/>
            <person name="Cheng S."/>
            <person name="Ruan J."/>
            <person name="Wang M."/>
            <person name="Shi Z."/>
            <person name="Wen M."/>
            <person name="Liu B."/>
            <person name="Ren X."/>
            <person name="Zheng H."/>
            <person name="Dong D."/>
            <person name="Cook K."/>
            <person name="Shan G."/>
            <person name="Zhang H."/>
            <person name="Kosiol C."/>
            <person name="Xie X."/>
            <person name="Lu Z."/>
            <person name="Zheng H."/>
            <person name="Li Y."/>
            <person name="Steiner C.C."/>
            <person name="Lam T.T."/>
            <person name="Lin S."/>
            <person name="Zhang Q."/>
            <person name="Li G."/>
            <person name="Tian J."/>
            <person name="Gong T."/>
            <person name="Liu H."/>
            <person name="Zhang D."/>
            <person name="Fang L."/>
            <person name="Ye C."/>
            <person name="Zhang J."/>
            <person name="Hu W."/>
            <person name="Xu A."/>
            <person name="Ren Y."/>
            <person name="Zhang G."/>
            <person name="Bruford M.W."/>
            <person name="Li Q."/>
            <person name="Ma L."/>
            <person name="Guo Y."/>
            <person name="An N."/>
            <person name="Hu Y."/>
            <person name="Zheng Y."/>
            <person name="Shi Y."/>
            <person name="Li Z."/>
            <person name="Liu Q."/>
            <person name="Chen Y."/>
            <person name="Zhao J."/>
            <person name="Qu N."/>
            <person name="Zhao S."/>
            <person name="Tian F."/>
            <person name="Wang X."/>
            <person name="Wang H."/>
            <person name="Xu L."/>
            <person name="Liu X."/>
            <person name="Vinar T."/>
            <person name="Wang Y."/>
            <person name="Lam T.W."/>
            <person name="Yiu S.M."/>
            <person name="Liu S."/>
            <person name="Zhang H."/>
            <person name="Li D."/>
            <person name="Huang Y."/>
            <person name="Wang X."/>
            <person name="Yang G."/>
            <person name="Jiang Z."/>
            <person name="Wang J."/>
            <person name="Qin N."/>
            <person name="Li L."/>
            <person name="Li J."/>
            <person name="Bolund L."/>
            <person name="Kristiansen K."/>
            <person name="Wong G.K."/>
            <person name="Olson M."/>
            <person name="Zhang X."/>
            <person name="Li S."/>
            <person name="Yang H."/>
            <person name="Wang J."/>
            <person name="Wang J."/>
        </authorList>
    </citation>
    <scope>NUCLEOTIDE SEQUENCE [LARGE SCALE GENOMIC DNA]</scope>
</reference>
<evidence type="ECO:0000256" key="1">
    <source>
        <dbReference type="ARBA" id="ARBA00023157"/>
    </source>
</evidence>
<protein>
    <recommendedName>
        <fullName evidence="3">Saposin B-type domain-containing protein</fullName>
    </recommendedName>
</protein>